<dbReference type="Proteomes" id="UP000029224">
    <property type="component" value="Unassembled WGS sequence"/>
</dbReference>
<reference evidence="2 3" key="1">
    <citation type="submission" date="2014-09" db="EMBL/GenBank/DDBJ databases">
        <title>Vibrio maritimus JCM 19240. (C210) whole genome shotgun sequence.</title>
        <authorList>
            <person name="Sawabe T."/>
            <person name="Meirelles P."/>
            <person name="Nakanishi M."/>
            <person name="Sayaka M."/>
            <person name="Hattori M."/>
            <person name="Ohkuma M."/>
        </authorList>
    </citation>
    <scope>NUCLEOTIDE SEQUENCE [LARGE SCALE GENOMIC DNA]</scope>
    <source>
        <strain evidence="2 3">JCM 19240</strain>
    </source>
</reference>
<proteinExistence type="predicted"/>
<evidence type="ECO:0000256" key="1">
    <source>
        <dbReference type="SAM" id="SignalP"/>
    </source>
</evidence>
<sequence length="149" mass="16339">MSTTKRMIKLATLSLAVFTGSAFATNVLTYKSPYCGCCKDWVTHMEDAGFTVKVEDHKNMNPIKQKLGVTPELASCHTAVIGDYVFEGHIPADDIKAFLDNPPKGAKGLAVPGMPVGSPGMEYGDQKDPYHVYAYNEKGQVFSYRSHNM</sequence>
<feature type="chain" id="PRO_5001864102" evidence="1">
    <location>
        <begin position="25"/>
        <end position="149"/>
    </location>
</feature>
<dbReference type="OrthoDB" id="14727at2"/>
<comment type="caution">
    <text evidence="2">The sequence shown here is derived from an EMBL/GenBank/DDBJ whole genome shotgun (WGS) entry which is preliminary data.</text>
</comment>
<keyword evidence="3" id="KW-1185">Reference proteome</keyword>
<protein>
    <submittedName>
        <fullName evidence="2">CopG protein</fullName>
    </submittedName>
</protein>
<evidence type="ECO:0000313" key="2">
    <source>
        <dbReference type="EMBL" id="GAL32970.1"/>
    </source>
</evidence>
<reference evidence="2 3" key="2">
    <citation type="submission" date="2014-09" db="EMBL/GenBank/DDBJ databases">
        <authorList>
            <consortium name="NBRP consortium"/>
            <person name="Sawabe T."/>
            <person name="Meirelles P."/>
            <person name="Nakanishi M."/>
            <person name="Sayaka M."/>
            <person name="Hattori M."/>
            <person name="Ohkuma M."/>
        </authorList>
    </citation>
    <scope>NUCLEOTIDE SEQUENCE [LARGE SCALE GENOMIC DNA]</scope>
    <source>
        <strain evidence="2 3">JCM 19240</strain>
    </source>
</reference>
<gene>
    <name evidence="2" type="ORF">JCM19240_6402</name>
</gene>
<dbReference type="EMBL" id="BBMT01000002">
    <property type="protein sequence ID" value="GAL32970.1"/>
    <property type="molecule type" value="Genomic_DNA"/>
</dbReference>
<keyword evidence="1" id="KW-0732">Signal</keyword>
<dbReference type="AlphaFoldDB" id="A0A090SYX0"/>
<organism evidence="2 3">
    <name type="scientific">Vibrio maritimus</name>
    <dbReference type="NCBI Taxonomy" id="990268"/>
    <lineage>
        <taxon>Bacteria</taxon>
        <taxon>Pseudomonadati</taxon>
        <taxon>Pseudomonadota</taxon>
        <taxon>Gammaproteobacteria</taxon>
        <taxon>Vibrionales</taxon>
        <taxon>Vibrionaceae</taxon>
        <taxon>Vibrio</taxon>
    </lineage>
</organism>
<accession>A0A090SYX0</accession>
<name>A0A090SYX0_9VIBR</name>
<feature type="signal peptide" evidence="1">
    <location>
        <begin position="1"/>
        <end position="24"/>
    </location>
</feature>
<dbReference type="Pfam" id="PF04214">
    <property type="entry name" value="DUF411"/>
    <property type="match status" value="1"/>
</dbReference>
<dbReference type="InterPro" id="IPR007332">
    <property type="entry name" value="DUF411"/>
</dbReference>
<evidence type="ECO:0000313" key="3">
    <source>
        <dbReference type="Proteomes" id="UP000029224"/>
    </source>
</evidence>